<accession>A0A8H5CHS0</accession>
<feature type="region of interest" description="Disordered" evidence="1">
    <location>
        <begin position="230"/>
        <end position="280"/>
    </location>
</feature>
<dbReference type="AlphaFoldDB" id="A0A8H5CHS0"/>
<dbReference type="Proteomes" id="UP000541558">
    <property type="component" value="Unassembled WGS sequence"/>
</dbReference>
<evidence type="ECO:0000313" key="3">
    <source>
        <dbReference type="Proteomes" id="UP000541558"/>
    </source>
</evidence>
<evidence type="ECO:0000313" key="2">
    <source>
        <dbReference type="EMBL" id="KAF5341703.1"/>
    </source>
</evidence>
<keyword evidence="3" id="KW-1185">Reference proteome</keyword>
<dbReference type="OrthoDB" id="2980807at2759"/>
<name>A0A8H5CHS0_9AGAR</name>
<proteinExistence type="predicted"/>
<organism evidence="2 3">
    <name type="scientific">Ephemerocybe angulata</name>
    <dbReference type="NCBI Taxonomy" id="980116"/>
    <lineage>
        <taxon>Eukaryota</taxon>
        <taxon>Fungi</taxon>
        <taxon>Dikarya</taxon>
        <taxon>Basidiomycota</taxon>
        <taxon>Agaricomycotina</taxon>
        <taxon>Agaricomycetes</taxon>
        <taxon>Agaricomycetidae</taxon>
        <taxon>Agaricales</taxon>
        <taxon>Agaricineae</taxon>
        <taxon>Psathyrellaceae</taxon>
        <taxon>Ephemerocybe</taxon>
    </lineage>
</organism>
<protein>
    <submittedName>
        <fullName evidence="2">Uncharacterized protein</fullName>
    </submittedName>
</protein>
<reference evidence="2 3" key="1">
    <citation type="journal article" date="2020" name="ISME J.">
        <title>Uncovering the hidden diversity of litter-decomposition mechanisms in mushroom-forming fungi.</title>
        <authorList>
            <person name="Floudas D."/>
            <person name="Bentzer J."/>
            <person name="Ahren D."/>
            <person name="Johansson T."/>
            <person name="Persson P."/>
            <person name="Tunlid A."/>
        </authorList>
    </citation>
    <scope>NUCLEOTIDE SEQUENCE [LARGE SCALE GENOMIC DNA]</scope>
    <source>
        <strain evidence="2 3">CBS 175.51</strain>
    </source>
</reference>
<gene>
    <name evidence="2" type="ORF">D9611_001801</name>
</gene>
<feature type="compositionally biased region" description="Basic and acidic residues" evidence="1">
    <location>
        <begin position="253"/>
        <end position="264"/>
    </location>
</feature>
<comment type="caution">
    <text evidence="2">The sequence shown here is derived from an EMBL/GenBank/DDBJ whole genome shotgun (WGS) entry which is preliminary data.</text>
</comment>
<feature type="compositionally biased region" description="Polar residues" evidence="1">
    <location>
        <begin position="236"/>
        <end position="248"/>
    </location>
</feature>
<dbReference type="EMBL" id="JAACJK010000001">
    <property type="protein sequence ID" value="KAF5341703.1"/>
    <property type="molecule type" value="Genomic_DNA"/>
</dbReference>
<evidence type="ECO:0000256" key="1">
    <source>
        <dbReference type="SAM" id="MobiDB-lite"/>
    </source>
</evidence>
<sequence>MDTPTVTDLTYHSWGARPLENTQVLTDTVFRYVARYLSTREARIRLWNVDRIRLDIFYILVHLRRQNFVPGCVVVALFYLQEYSNDCFIKPLVPSSEAEQLFMGALVTAIYWDARPRALPDQAIWRYSIDQMKSLRKMWRRKMDPRHLNPPPQTLKAYSTMLLEEPGHSIIDGDLFPTFQDAEMLDVLKIPKLLHRELRAEEIELAKAHSCTPLSLAMMISFLREQRSHGPEQLEYATSSEGNASQAPSGADHQVRHERTKEKYVISPSVIPANQAGGER</sequence>